<evidence type="ECO:0000256" key="2">
    <source>
        <dbReference type="SAM" id="Phobius"/>
    </source>
</evidence>
<dbReference type="GeneID" id="103722648"/>
<dbReference type="PANTHER" id="PTHR33430:SF7">
    <property type="entry name" value="OS07G0240400 PROTEIN"/>
    <property type="match status" value="1"/>
</dbReference>
<feature type="transmembrane region" description="Helical" evidence="2">
    <location>
        <begin position="164"/>
        <end position="187"/>
    </location>
</feature>
<reference evidence="3" key="1">
    <citation type="journal article" date="2019" name="Nat. Commun.">
        <title>Genome-wide association mapping of date palm fruit traits.</title>
        <authorList>
            <person name="Hazzouri K.M."/>
            <person name="Gros-Balthazard M."/>
            <person name="Flowers J.M."/>
            <person name="Copetti D."/>
            <person name="Lemansour A."/>
            <person name="Lebrun M."/>
            <person name="Masmoudi K."/>
            <person name="Ferrand S."/>
            <person name="Dhar M.I."/>
            <person name="Fresquez Z.A."/>
            <person name="Rosas U."/>
            <person name="Zhang J."/>
            <person name="Talag J."/>
            <person name="Lee S."/>
            <person name="Kudrna D."/>
            <person name="Powell R.F."/>
            <person name="Leitch I.J."/>
            <person name="Krueger R.R."/>
            <person name="Wing R.A."/>
            <person name="Amiri K.M.A."/>
            <person name="Purugganan M.D."/>
        </authorList>
    </citation>
    <scope>NUCLEOTIDE SEQUENCE [LARGE SCALE GENOMIC DNA]</scope>
    <source>
        <strain evidence="3">cv. Khalas</strain>
    </source>
</reference>
<dbReference type="KEGG" id="pda:103722648"/>
<protein>
    <submittedName>
        <fullName evidence="4">Uncharacterized protein LOC103722648</fullName>
    </submittedName>
</protein>
<sequence length="189" mass="19535">MDDGEIYEYDDQRPRSPGSDGGGGTSIHITALDGIINVNSLFTLAVFVGLAWNPSDLSAGSLASGDCVAGKRVAQDLVSFHVFAFASFLFSSLVALCLKQAIRLVHPPGSSRAARVNRALLRAGILASAVGSVFGCGFLMLALVNVVQVKLGRLGCGGSASAGAIAPLVTLVPAAMLIYTAIVFYAFTR</sequence>
<feature type="region of interest" description="Disordered" evidence="1">
    <location>
        <begin position="1"/>
        <end position="22"/>
    </location>
</feature>
<dbReference type="PANTHER" id="PTHR33430">
    <property type="entry name" value="MATERNAL EFFECT EMBRYO ARREST PROTEIN"/>
    <property type="match status" value="1"/>
</dbReference>
<evidence type="ECO:0000256" key="1">
    <source>
        <dbReference type="SAM" id="MobiDB-lite"/>
    </source>
</evidence>
<name>A0A8B7D256_PHODC</name>
<evidence type="ECO:0000313" key="3">
    <source>
        <dbReference type="Proteomes" id="UP000228380"/>
    </source>
</evidence>
<keyword evidence="2" id="KW-0812">Transmembrane</keyword>
<dbReference type="Proteomes" id="UP000228380">
    <property type="component" value="Chromosome 3"/>
</dbReference>
<keyword evidence="2" id="KW-0472">Membrane</keyword>
<keyword evidence="2" id="KW-1133">Transmembrane helix</keyword>
<dbReference type="OrthoDB" id="666653at2759"/>
<evidence type="ECO:0000313" key="4">
    <source>
        <dbReference type="RefSeq" id="XP_008811503.1"/>
    </source>
</evidence>
<keyword evidence="3" id="KW-1185">Reference proteome</keyword>
<dbReference type="AlphaFoldDB" id="A0A8B7D256"/>
<feature type="transmembrane region" description="Helical" evidence="2">
    <location>
        <begin position="34"/>
        <end position="52"/>
    </location>
</feature>
<gene>
    <name evidence="4" type="primary">LOC103722648</name>
</gene>
<accession>A0A8B7D256</accession>
<reference evidence="4" key="2">
    <citation type="submission" date="2025-08" db="UniProtKB">
        <authorList>
            <consortium name="RefSeq"/>
        </authorList>
    </citation>
    <scope>IDENTIFICATION</scope>
    <source>
        <tissue evidence="4">Young leaves</tissue>
    </source>
</reference>
<dbReference type="RefSeq" id="XP_008811503.1">
    <property type="nucleotide sequence ID" value="XM_008813281.4"/>
</dbReference>
<feature type="transmembrane region" description="Helical" evidence="2">
    <location>
        <begin position="119"/>
        <end position="144"/>
    </location>
</feature>
<feature type="transmembrane region" description="Helical" evidence="2">
    <location>
        <begin position="78"/>
        <end position="98"/>
    </location>
</feature>
<organism evidence="3 4">
    <name type="scientific">Phoenix dactylifera</name>
    <name type="common">Date palm</name>
    <dbReference type="NCBI Taxonomy" id="42345"/>
    <lineage>
        <taxon>Eukaryota</taxon>
        <taxon>Viridiplantae</taxon>
        <taxon>Streptophyta</taxon>
        <taxon>Embryophyta</taxon>
        <taxon>Tracheophyta</taxon>
        <taxon>Spermatophyta</taxon>
        <taxon>Magnoliopsida</taxon>
        <taxon>Liliopsida</taxon>
        <taxon>Arecaceae</taxon>
        <taxon>Coryphoideae</taxon>
        <taxon>Phoeniceae</taxon>
        <taxon>Phoenix</taxon>
    </lineage>
</organism>
<proteinExistence type="predicted"/>